<dbReference type="AlphaFoldDB" id="A0A5Q3QFM1"/>
<dbReference type="Pfam" id="PF05768">
    <property type="entry name" value="Glrx-like"/>
    <property type="match status" value="1"/>
</dbReference>
<dbReference type="RefSeq" id="WP_154076843.1">
    <property type="nucleotide sequence ID" value="NZ_CP045929.1"/>
</dbReference>
<keyword evidence="2" id="KW-1185">Reference proteome</keyword>
<protein>
    <submittedName>
        <fullName evidence="1">Thioredoxin family protein</fullName>
    </submittedName>
</protein>
<dbReference type="InterPro" id="IPR008554">
    <property type="entry name" value="Glutaredoxin-like"/>
</dbReference>
<proteinExistence type="predicted"/>
<dbReference type="InterPro" id="IPR036249">
    <property type="entry name" value="Thioredoxin-like_sf"/>
</dbReference>
<organism evidence="1 2">
    <name type="scientific">Allosaccharopolyspora coralli</name>
    <dbReference type="NCBI Taxonomy" id="2665642"/>
    <lineage>
        <taxon>Bacteria</taxon>
        <taxon>Bacillati</taxon>
        <taxon>Actinomycetota</taxon>
        <taxon>Actinomycetes</taxon>
        <taxon>Pseudonocardiales</taxon>
        <taxon>Pseudonocardiaceae</taxon>
        <taxon>Allosaccharopolyspora</taxon>
    </lineage>
</organism>
<dbReference type="SUPFAM" id="SSF52833">
    <property type="entry name" value="Thioredoxin-like"/>
    <property type="match status" value="1"/>
</dbReference>
<dbReference type="Gene3D" id="3.40.30.10">
    <property type="entry name" value="Glutaredoxin"/>
    <property type="match status" value="1"/>
</dbReference>
<evidence type="ECO:0000313" key="2">
    <source>
        <dbReference type="Proteomes" id="UP000371041"/>
    </source>
</evidence>
<accession>A0A5Q3QFM1</accession>
<dbReference type="Proteomes" id="UP000371041">
    <property type="component" value="Chromosome"/>
</dbReference>
<reference evidence="2" key="1">
    <citation type="submission" date="2019-11" db="EMBL/GenBank/DDBJ databases">
        <title>The complete genome sequence of Saccharopolyspora sp. E2A.</title>
        <authorList>
            <person name="Zhang G."/>
        </authorList>
    </citation>
    <scope>NUCLEOTIDE SEQUENCE [LARGE SCALE GENOMIC DNA]</scope>
    <source>
        <strain evidence="2">E2A</strain>
    </source>
</reference>
<name>A0A5Q3QFM1_9PSEU</name>
<dbReference type="EMBL" id="CP045929">
    <property type="protein sequence ID" value="QGK70259.1"/>
    <property type="molecule type" value="Genomic_DNA"/>
</dbReference>
<evidence type="ECO:0000313" key="1">
    <source>
        <dbReference type="EMBL" id="QGK70259.1"/>
    </source>
</evidence>
<sequence length="88" mass="9903">MTTHVTLLTQADCHLCEHAQQVLDRVSREYPLSITEVDLRTTEGHQLAAEAGVLFAPGVLLDDEPFAYGRLSERKLRKTLNTRATRAR</sequence>
<dbReference type="KEGG" id="sace:GIY23_12630"/>
<gene>
    <name evidence="1" type="ORF">GIY23_12630</name>
</gene>